<dbReference type="EC" id="2.7.1.180" evidence="2"/>
<evidence type="ECO:0000256" key="5">
    <source>
        <dbReference type="ARBA" id="ARBA00022679"/>
    </source>
</evidence>
<accession>A0A919PLF0</accession>
<evidence type="ECO:0000256" key="7">
    <source>
        <dbReference type="ARBA" id="ARBA00022827"/>
    </source>
</evidence>
<keyword evidence="4" id="KW-0285">Flavoprotein</keyword>
<comment type="catalytic activity">
    <reaction evidence="10">
        <text>L-threonyl-[protein] + FAD = FMN-L-threonyl-[protein] + AMP + H(+)</text>
        <dbReference type="Rhea" id="RHEA:36847"/>
        <dbReference type="Rhea" id="RHEA-COMP:11060"/>
        <dbReference type="Rhea" id="RHEA-COMP:11061"/>
        <dbReference type="ChEBI" id="CHEBI:15378"/>
        <dbReference type="ChEBI" id="CHEBI:30013"/>
        <dbReference type="ChEBI" id="CHEBI:57692"/>
        <dbReference type="ChEBI" id="CHEBI:74257"/>
        <dbReference type="ChEBI" id="CHEBI:456215"/>
        <dbReference type="EC" id="2.7.1.180"/>
    </reaction>
</comment>
<dbReference type="PANTHER" id="PTHR30040">
    <property type="entry name" value="THIAMINE BIOSYNTHESIS LIPOPROTEIN APBE"/>
    <property type="match status" value="1"/>
</dbReference>
<evidence type="ECO:0000256" key="1">
    <source>
        <dbReference type="ARBA" id="ARBA00001946"/>
    </source>
</evidence>
<keyword evidence="12" id="KW-1185">Reference proteome</keyword>
<dbReference type="Gene3D" id="3.10.520.10">
    <property type="entry name" value="ApbE-like domains"/>
    <property type="match status" value="2"/>
</dbReference>
<dbReference type="EMBL" id="BONQ01000061">
    <property type="protein sequence ID" value="GIG46109.1"/>
    <property type="molecule type" value="Genomic_DNA"/>
</dbReference>
<evidence type="ECO:0000256" key="6">
    <source>
        <dbReference type="ARBA" id="ARBA00022723"/>
    </source>
</evidence>
<name>A0A919PLF0_9ACTN</name>
<evidence type="ECO:0000256" key="4">
    <source>
        <dbReference type="ARBA" id="ARBA00022630"/>
    </source>
</evidence>
<dbReference type="AlphaFoldDB" id="A0A919PLF0"/>
<dbReference type="InterPro" id="IPR024932">
    <property type="entry name" value="ApbE"/>
</dbReference>
<comment type="caution">
    <text evidence="11">The sequence shown here is derived from an EMBL/GenBank/DDBJ whole genome shotgun (WGS) entry which is preliminary data.</text>
</comment>
<comment type="cofactor">
    <cofactor evidence="1">
        <name>Mg(2+)</name>
        <dbReference type="ChEBI" id="CHEBI:18420"/>
    </cofactor>
</comment>
<organism evidence="11 12">
    <name type="scientific">Dactylosporangium siamense</name>
    <dbReference type="NCBI Taxonomy" id="685454"/>
    <lineage>
        <taxon>Bacteria</taxon>
        <taxon>Bacillati</taxon>
        <taxon>Actinomycetota</taxon>
        <taxon>Actinomycetes</taxon>
        <taxon>Micromonosporales</taxon>
        <taxon>Micromonosporaceae</taxon>
        <taxon>Dactylosporangium</taxon>
    </lineage>
</organism>
<dbReference type="RefSeq" id="WP_373318801.1">
    <property type="nucleotide sequence ID" value="NZ_BAAAVW010000013.1"/>
</dbReference>
<keyword evidence="6" id="KW-0479">Metal-binding</keyword>
<dbReference type="PANTHER" id="PTHR30040:SF2">
    <property type="entry name" value="FAD:PROTEIN FMN TRANSFERASE"/>
    <property type="match status" value="1"/>
</dbReference>
<sequence>MLVRVEHVMGMAVSLDLADPLPVPELERLADEVFDWLRLVDTTFSTYKADSEISRLGRGELRREDCSPMVGEVLDRCAALWDETRGYFDIMAGGRLDPSGYVKGWAVQRACDRLQLLGSSNHCLNAGGDIFVRGAAPGRSAWRVGVRHPWEALSLAWVLEVTDMAVATSGTYERGLHVYDPFTGEPAAALRSVTVVGPELGTADAYATAALAMGEAGIDWLAQLPGHECAVVTEDGRAMRSDGLPVVTEG</sequence>
<evidence type="ECO:0000256" key="9">
    <source>
        <dbReference type="ARBA" id="ARBA00031306"/>
    </source>
</evidence>
<proteinExistence type="predicted"/>
<evidence type="ECO:0000256" key="8">
    <source>
        <dbReference type="ARBA" id="ARBA00022842"/>
    </source>
</evidence>
<dbReference type="GO" id="GO:0016740">
    <property type="term" value="F:transferase activity"/>
    <property type="evidence" value="ECO:0007669"/>
    <property type="project" value="UniProtKB-KW"/>
</dbReference>
<reference evidence="11" key="1">
    <citation type="submission" date="2021-01" db="EMBL/GenBank/DDBJ databases">
        <title>Whole genome shotgun sequence of Dactylosporangium siamense NBRC 106093.</title>
        <authorList>
            <person name="Komaki H."/>
            <person name="Tamura T."/>
        </authorList>
    </citation>
    <scope>NUCLEOTIDE SEQUENCE</scope>
    <source>
        <strain evidence="11">NBRC 106093</strain>
    </source>
</reference>
<dbReference type="SUPFAM" id="SSF143631">
    <property type="entry name" value="ApbE-like"/>
    <property type="match status" value="1"/>
</dbReference>
<dbReference type="GO" id="GO:0046872">
    <property type="term" value="F:metal ion binding"/>
    <property type="evidence" value="ECO:0007669"/>
    <property type="project" value="UniProtKB-KW"/>
</dbReference>
<gene>
    <name evidence="11" type="primary">apbE_2</name>
    <name evidence="11" type="ORF">Dsi01nite_041500</name>
</gene>
<keyword evidence="8" id="KW-0460">Magnesium</keyword>
<evidence type="ECO:0000256" key="10">
    <source>
        <dbReference type="ARBA" id="ARBA00048540"/>
    </source>
</evidence>
<protein>
    <recommendedName>
        <fullName evidence="3">FAD:protein FMN transferase</fullName>
        <ecNumber evidence="2">2.7.1.180</ecNumber>
    </recommendedName>
    <alternativeName>
        <fullName evidence="9">Flavin transferase</fullName>
    </alternativeName>
</protein>
<evidence type="ECO:0000256" key="2">
    <source>
        <dbReference type="ARBA" id="ARBA00011955"/>
    </source>
</evidence>
<evidence type="ECO:0000313" key="11">
    <source>
        <dbReference type="EMBL" id="GIG46109.1"/>
    </source>
</evidence>
<keyword evidence="7" id="KW-0274">FAD</keyword>
<keyword evidence="5 11" id="KW-0808">Transferase</keyword>
<evidence type="ECO:0000313" key="12">
    <source>
        <dbReference type="Proteomes" id="UP000660611"/>
    </source>
</evidence>
<dbReference type="InterPro" id="IPR003374">
    <property type="entry name" value="ApbE-like_sf"/>
</dbReference>
<evidence type="ECO:0000256" key="3">
    <source>
        <dbReference type="ARBA" id="ARBA00016337"/>
    </source>
</evidence>
<dbReference type="Proteomes" id="UP000660611">
    <property type="component" value="Unassembled WGS sequence"/>
</dbReference>
<dbReference type="Pfam" id="PF02424">
    <property type="entry name" value="ApbE"/>
    <property type="match status" value="2"/>
</dbReference>